<keyword evidence="1" id="KW-0472">Membrane</keyword>
<keyword evidence="1" id="KW-1133">Transmembrane helix</keyword>
<organism evidence="3 5">
    <name type="scientific">Chryseobacterium jejuense</name>
    <dbReference type="NCBI Taxonomy" id="445960"/>
    <lineage>
        <taxon>Bacteria</taxon>
        <taxon>Pseudomonadati</taxon>
        <taxon>Bacteroidota</taxon>
        <taxon>Flavobacteriia</taxon>
        <taxon>Flavobacteriales</taxon>
        <taxon>Weeksellaceae</taxon>
        <taxon>Chryseobacterium group</taxon>
        <taxon>Chryseobacterium</taxon>
    </lineage>
</organism>
<dbReference type="STRING" id="445960.SAMN05421542_4145"/>
<dbReference type="Proteomes" id="UP000199426">
    <property type="component" value="Unassembled WGS sequence"/>
</dbReference>
<reference evidence="2 4" key="1">
    <citation type="submission" date="2016-10" db="EMBL/GenBank/DDBJ databases">
        <authorList>
            <person name="Varghese N."/>
            <person name="Submissions S."/>
        </authorList>
    </citation>
    <scope>NUCLEOTIDE SEQUENCE [LARGE SCALE GENOMIC DNA]</scope>
    <source>
        <strain evidence="2 4">DSM 19299</strain>
    </source>
</reference>
<gene>
    <name evidence="3" type="ORF">NCTC13492_02044</name>
    <name evidence="2" type="ORF">SAMN05421542_4145</name>
</gene>
<evidence type="ECO:0000313" key="3">
    <source>
        <dbReference type="EMBL" id="SQB43033.1"/>
    </source>
</evidence>
<dbReference type="InterPro" id="IPR039449">
    <property type="entry name" value="TssO"/>
</dbReference>
<reference evidence="3 5" key="2">
    <citation type="submission" date="2018-06" db="EMBL/GenBank/DDBJ databases">
        <authorList>
            <consortium name="Pathogen Informatics"/>
            <person name="Doyle S."/>
        </authorList>
    </citation>
    <scope>NUCLEOTIDE SEQUENCE [LARGE SCALE GENOMIC DNA]</scope>
    <source>
        <strain evidence="3 5">NCTC13492</strain>
    </source>
</reference>
<dbReference type="Proteomes" id="UP000251670">
    <property type="component" value="Unassembled WGS sequence"/>
</dbReference>
<protein>
    <recommendedName>
        <fullName evidence="6">Type VI secretion system transmembrane protein TssO</fullName>
    </recommendedName>
</protein>
<feature type="transmembrane region" description="Helical" evidence="1">
    <location>
        <begin position="58"/>
        <end position="80"/>
    </location>
</feature>
<proteinExistence type="predicted"/>
<keyword evidence="1" id="KW-0812">Transmembrane</keyword>
<dbReference type="Pfam" id="PF17561">
    <property type="entry name" value="TssO"/>
    <property type="match status" value="1"/>
</dbReference>
<name>A0A2X2WYZ7_CHRJE</name>
<dbReference type="EMBL" id="UAWB01000004">
    <property type="protein sequence ID" value="SQB43033.1"/>
    <property type="molecule type" value="Genomic_DNA"/>
</dbReference>
<evidence type="ECO:0000256" key="1">
    <source>
        <dbReference type="SAM" id="Phobius"/>
    </source>
</evidence>
<evidence type="ECO:0008006" key="6">
    <source>
        <dbReference type="Google" id="ProtNLM"/>
    </source>
</evidence>
<dbReference type="EMBL" id="FNEG01000007">
    <property type="protein sequence ID" value="SDJ68152.1"/>
    <property type="molecule type" value="Genomic_DNA"/>
</dbReference>
<accession>A0A2X2WYZ7</accession>
<evidence type="ECO:0000313" key="4">
    <source>
        <dbReference type="Proteomes" id="UP000199426"/>
    </source>
</evidence>
<keyword evidence="4" id="KW-1185">Reference proteome</keyword>
<sequence>MKEKININLNRVFTKSERGKYVLCIKKFFYTFTGQTNRKYMSSNREKKLNKSDVRTGIWKFILSFAVLSMVSFSCLYLFFKSYDIQREGISREAEAYKELMRRSDLLKLSVDDIYEKMAQLDMNKVKNEAFLRTNIMDNVGSVKSVMGKDSITNFKHYATLMKQIEPMLALKTKIIGVDFKKKTVLRDLDECMGKVNRANNELRKDPTRNFTGGRRR</sequence>
<evidence type="ECO:0000313" key="2">
    <source>
        <dbReference type="EMBL" id="SDJ68152.1"/>
    </source>
</evidence>
<evidence type="ECO:0000313" key="5">
    <source>
        <dbReference type="Proteomes" id="UP000251670"/>
    </source>
</evidence>
<dbReference type="AlphaFoldDB" id="A0A2X2WYZ7"/>